<keyword evidence="1" id="KW-1133">Transmembrane helix</keyword>
<comment type="caution">
    <text evidence="2">The sequence shown here is derived from an EMBL/GenBank/DDBJ whole genome shotgun (WGS) entry which is preliminary data.</text>
</comment>
<organism evidence="2 3">
    <name type="scientific">Patella caerulea</name>
    <name type="common">Rayed Mediterranean limpet</name>
    <dbReference type="NCBI Taxonomy" id="87958"/>
    <lineage>
        <taxon>Eukaryota</taxon>
        <taxon>Metazoa</taxon>
        <taxon>Spiralia</taxon>
        <taxon>Lophotrochozoa</taxon>
        <taxon>Mollusca</taxon>
        <taxon>Gastropoda</taxon>
        <taxon>Patellogastropoda</taxon>
        <taxon>Patelloidea</taxon>
        <taxon>Patellidae</taxon>
        <taxon>Patella</taxon>
    </lineage>
</organism>
<dbReference type="AlphaFoldDB" id="A0AAN8IZI1"/>
<feature type="transmembrane region" description="Helical" evidence="1">
    <location>
        <begin position="74"/>
        <end position="93"/>
    </location>
</feature>
<evidence type="ECO:0000313" key="3">
    <source>
        <dbReference type="Proteomes" id="UP001347796"/>
    </source>
</evidence>
<evidence type="ECO:0000313" key="2">
    <source>
        <dbReference type="EMBL" id="KAK6168034.1"/>
    </source>
</evidence>
<accession>A0AAN8IZI1</accession>
<reference evidence="2 3" key="1">
    <citation type="submission" date="2024-01" db="EMBL/GenBank/DDBJ databases">
        <title>The genome of the rayed Mediterranean limpet Patella caerulea (Linnaeus, 1758).</title>
        <authorList>
            <person name="Anh-Thu Weber A."/>
            <person name="Halstead-Nussloch G."/>
        </authorList>
    </citation>
    <scope>NUCLEOTIDE SEQUENCE [LARGE SCALE GENOMIC DNA]</scope>
    <source>
        <strain evidence="2">AATW-2023a</strain>
        <tissue evidence="2">Whole specimen</tissue>
    </source>
</reference>
<feature type="transmembrane region" description="Helical" evidence="1">
    <location>
        <begin position="136"/>
        <end position="157"/>
    </location>
</feature>
<keyword evidence="1" id="KW-0472">Membrane</keyword>
<sequence>MLRVISLREASKYMLIALGLHFACLLLHITGFSAPYWIYVSGQIETNIGLWRGCFMGFCRNNGNATGWVNTVQGLETTALVTLVGSIVCLLGYKVKSNKILIKLSMAATTITGVLIMAGVINYAANSVYDGVDLGWAFYIEILASLITIPAVCVLPFELRYVDYVEL</sequence>
<name>A0AAN8IZI1_PATCE</name>
<keyword evidence="1" id="KW-0812">Transmembrane</keyword>
<gene>
    <name evidence="2" type="ORF">SNE40_021940</name>
</gene>
<dbReference type="EMBL" id="JAZGQO010000018">
    <property type="protein sequence ID" value="KAK6168034.1"/>
    <property type="molecule type" value="Genomic_DNA"/>
</dbReference>
<protein>
    <submittedName>
        <fullName evidence="2">Uncharacterized protein</fullName>
    </submittedName>
</protein>
<proteinExistence type="predicted"/>
<keyword evidence="3" id="KW-1185">Reference proteome</keyword>
<dbReference type="Proteomes" id="UP001347796">
    <property type="component" value="Unassembled WGS sequence"/>
</dbReference>
<evidence type="ECO:0000256" key="1">
    <source>
        <dbReference type="SAM" id="Phobius"/>
    </source>
</evidence>
<feature type="transmembrane region" description="Helical" evidence="1">
    <location>
        <begin position="100"/>
        <end position="124"/>
    </location>
</feature>
<dbReference type="Gene3D" id="1.20.140.150">
    <property type="match status" value="1"/>
</dbReference>
<feature type="transmembrane region" description="Helical" evidence="1">
    <location>
        <begin position="12"/>
        <end position="38"/>
    </location>
</feature>